<dbReference type="Pfam" id="PF15328">
    <property type="entry name" value="GCOM2"/>
    <property type="match status" value="1"/>
</dbReference>
<feature type="region of interest" description="Disordered" evidence="1">
    <location>
        <begin position="270"/>
        <end position="311"/>
    </location>
</feature>
<keyword evidence="3" id="KW-1185">Reference proteome</keyword>
<dbReference type="GO" id="GO:0005634">
    <property type="term" value="C:nucleus"/>
    <property type="evidence" value="ECO:0007669"/>
    <property type="project" value="InterPro"/>
</dbReference>
<dbReference type="PRINTS" id="PR02085">
    <property type="entry name" value="POLR2GRINL1"/>
</dbReference>
<comment type="caution">
    <text evidence="2">The sequence shown here is derived from an EMBL/GenBank/DDBJ whole genome shotgun (WGS) entry which is preliminary data.</text>
</comment>
<name>A0A833W9G7_9HYME</name>
<feature type="region of interest" description="Disordered" evidence="1">
    <location>
        <begin position="1"/>
        <end position="24"/>
    </location>
</feature>
<dbReference type="GO" id="GO:0003711">
    <property type="term" value="F:transcription elongation factor activity"/>
    <property type="evidence" value="ECO:0007669"/>
    <property type="project" value="InterPro"/>
</dbReference>
<accession>A0A833W9G7</accession>
<organism evidence="2 3">
    <name type="scientific">Frieseomelitta varia</name>
    <dbReference type="NCBI Taxonomy" id="561572"/>
    <lineage>
        <taxon>Eukaryota</taxon>
        <taxon>Metazoa</taxon>
        <taxon>Ecdysozoa</taxon>
        <taxon>Arthropoda</taxon>
        <taxon>Hexapoda</taxon>
        <taxon>Insecta</taxon>
        <taxon>Pterygota</taxon>
        <taxon>Neoptera</taxon>
        <taxon>Endopterygota</taxon>
        <taxon>Hymenoptera</taxon>
        <taxon>Apocrita</taxon>
        <taxon>Aculeata</taxon>
        <taxon>Apoidea</taxon>
        <taxon>Anthophila</taxon>
        <taxon>Apidae</taxon>
        <taxon>Frieseomelitta</taxon>
    </lineage>
</organism>
<dbReference type="EMBL" id="WNWW01000213">
    <property type="protein sequence ID" value="KAF3428532.1"/>
    <property type="molecule type" value="Genomic_DNA"/>
</dbReference>
<sequence length="330" mass="37676">MSQRKIINKIPGDLPPPSRKESQGYIENLGSKQKFELEELLERQNKILSNKIFILKLPDKGEKIKSFHDKILKELEHKNEVEKAANLLSRLNLASEGKAAMNELEWTGKYTETRDTVKVVELDSDDEEDPLKILAQPTGCGVHRKKIVHLPPEENLIKPEDLAEIESFKIKASDHIAYIINKVENSPENKKEPFKPYKTTKTNVHDPEKEKQRKQNKNWEVTAATPPLIVYGAAKVINLNESLQLQKEQADKFHMIQVKHAAERLVEQLGSHNIGPPPANVGTYRLQDEKESDFSTSDEEENEVHDDEDNDKAGTVVFKVDSIESKFILY</sequence>
<gene>
    <name evidence="2" type="ORF">E2986_06525</name>
</gene>
<dbReference type="Proteomes" id="UP000655588">
    <property type="component" value="Unassembled WGS sequence"/>
</dbReference>
<feature type="compositionally biased region" description="Acidic residues" evidence="1">
    <location>
        <begin position="296"/>
        <end position="310"/>
    </location>
</feature>
<feature type="compositionally biased region" description="Basic and acidic residues" evidence="1">
    <location>
        <begin position="203"/>
        <end position="213"/>
    </location>
</feature>
<protein>
    <recommendedName>
        <fullName evidence="4">DNA-directed RNA polymerase II subunit GRINL1A</fullName>
    </recommendedName>
</protein>
<proteinExistence type="predicted"/>
<feature type="region of interest" description="Disordered" evidence="1">
    <location>
        <begin position="188"/>
        <end position="218"/>
    </location>
</feature>
<dbReference type="InterPro" id="IPR051375">
    <property type="entry name" value="Tuftelin_GRINL1A/MYZAP/CCD68"/>
</dbReference>
<dbReference type="InterPro" id="IPR026213">
    <property type="entry name" value="GRINL1"/>
</dbReference>
<dbReference type="PANTHER" id="PTHR23171">
    <property type="entry name" value="GDOWN1"/>
    <property type="match status" value="1"/>
</dbReference>
<evidence type="ECO:0000313" key="3">
    <source>
        <dbReference type="Proteomes" id="UP000655588"/>
    </source>
</evidence>
<evidence type="ECO:0008006" key="4">
    <source>
        <dbReference type="Google" id="ProtNLM"/>
    </source>
</evidence>
<evidence type="ECO:0000313" key="2">
    <source>
        <dbReference type="EMBL" id="KAF3428532.1"/>
    </source>
</evidence>
<dbReference type="GO" id="GO:0006368">
    <property type="term" value="P:transcription elongation by RNA polymerase II"/>
    <property type="evidence" value="ECO:0007669"/>
    <property type="project" value="InterPro"/>
</dbReference>
<dbReference type="PANTHER" id="PTHR23171:SF13">
    <property type="entry name" value="DNA-DIRECTED RNA POLYMERASE II SUBUNIT GRINL1A"/>
    <property type="match status" value="1"/>
</dbReference>
<reference evidence="2" key="1">
    <citation type="submission" date="2019-11" db="EMBL/GenBank/DDBJ databases">
        <title>The nuclear and mitochondrial genomes of Frieseomelitta varia - a highly eusocial stingless bee (Meliponini) with a permanently sterile worker caste.</title>
        <authorList>
            <person name="Freitas F.C.P."/>
            <person name="Lourenco A.P."/>
            <person name="Nunes F.M.F."/>
            <person name="Paschoal A.R."/>
            <person name="Abreu F.C.P."/>
            <person name="Barbin F.O."/>
            <person name="Bataglia L."/>
            <person name="Cardoso-Junior C.A.M."/>
            <person name="Cervoni M.S."/>
            <person name="Silva S.R."/>
            <person name="Dalarmi F."/>
            <person name="Del Lama M.A."/>
            <person name="Depintor T.S."/>
            <person name="Ferreira K.M."/>
            <person name="Goria P.S."/>
            <person name="Jaskot M.C."/>
            <person name="Lago D.C."/>
            <person name="Luna-Lucena D."/>
            <person name="Moda L.M."/>
            <person name="Nascimento L."/>
            <person name="Pedrino M."/>
            <person name="Rabico F.O."/>
            <person name="Sanches F.C."/>
            <person name="Santos D.E."/>
            <person name="Santos C.G."/>
            <person name="Vieira J."/>
            <person name="Lopes T.F."/>
            <person name="Barchuk A.R."/>
            <person name="Hartfelder K."/>
            <person name="Simoes Z.L.P."/>
            <person name="Bitondi M.M.G."/>
            <person name="Pinheiro D.G."/>
        </authorList>
    </citation>
    <scope>NUCLEOTIDE SEQUENCE</scope>
    <source>
        <strain evidence="2">USP_RPSP 00005682</strain>
        <tissue evidence="2">Whole individual</tissue>
    </source>
</reference>
<dbReference type="AlphaFoldDB" id="A0A833W9G7"/>
<evidence type="ECO:0000256" key="1">
    <source>
        <dbReference type="SAM" id="MobiDB-lite"/>
    </source>
</evidence>
<dbReference type="OrthoDB" id="2408655at2759"/>